<evidence type="ECO:0000256" key="14">
    <source>
        <dbReference type="ARBA" id="ARBA00023136"/>
    </source>
</evidence>
<dbReference type="InterPro" id="IPR020845">
    <property type="entry name" value="AMP-binding_CS"/>
</dbReference>
<feature type="domain" description="AMP-dependent synthetase/ligase" evidence="21">
    <location>
        <begin position="64"/>
        <end position="438"/>
    </location>
</feature>
<dbReference type="Gene3D" id="3.40.50.12780">
    <property type="entry name" value="N-terminal domain of ligase-like"/>
    <property type="match status" value="1"/>
</dbReference>
<dbReference type="PANTHER" id="PTHR43107">
    <property type="entry name" value="LONG-CHAIN FATTY ACID TRANSPORT PROTEIN"/>
    <property type="match status" value="1"/>
</dbReference>
<evidence type="ECO:0000256" key="7">
    <source>
        <dbReference type="ARBA" id="ARBA00022598"/>
    </source>
</evidence>
<dbReference type="GO" id="GO:0005324">
    <property type="term" value="F:long-chain fatty acid transmembrane transporter activity"/>
    <property type="evidence" value="ECO:0007669"/>
    <property type="project" value="TreeGrafter"/>
</dbReference>
<dbReference type="GO" id="GO:0004467">
    <property type="term" value="F:long-chain fatty acid-CoA ligase activity"/>
    <property type="evidence" value="ECO:0007669"/>
    <property type="project" value="TreeGrafter"/>
</dbReference>
<comment type="caution">
    <text evidence="23">The sequence shown here is derived from an EMBL/GenBank/DDBJ whole genome shotgun (WGS) entry which is preliminary data.</text>
</comment>
<comment type="similarity">
    <text evidence="4">Belongs to the ATP-dependent AMP-binding enzyme family.</text>
</comment>
<keyword evidence="15" id="KW-0576">Peroxisome</keyword>
<dbReference type="Pfam" id="PF13193">
    <property type="entry name" value="AMP-binding_C"/>
    <property type="match status" value="1"/>
</dbReference>
<evidence type="ECO:0000256" key="6">
    <source>
        <dbReference type="ARBA" id="ARBA00022475"/>
    </source>
</evidence>
<evidence type="ECO:0000256" key="16">
    <source>
        <dbReference type="ARBA" id="ARBA00051585"/>
    </source>
</evidence>
<evidence type="ECO:0000256" key="5">
    <source>
        <dbReference type="ARBA" id="ARBA00022448"/>
    </source>
</evidence>
<dbReference type="SUPFAM" id="SSF56801">
    <property type="entry name" value="Acetyl-CoA synthetase-like"/>
    <property type="match status" value="1"/>
</dbReference>
<evidence type="ECO:0000256" key="4">
    <source>
        <dbReference type="ARBA" id="ARBA00006432"/>
    </source>
</evidence>
<dbReference type="PROSITE" id="PS00455">
    <property type="entry name" value="AMP_BINDING"/>
    <property type="match status" value="1"/>
</dbReference>
<dbReference type="InterPro" id="IPR042099">
    <property type="entry name" value="ANL_N_sf"/>
</dbReference>
<evidence type="ECO:0000256" key="20">
    <source>
        <dbReference type="SAM" id="Phobius"/>
    </source>
</evidence>
<dbReference type="GO" id="GO:0005524">
    <property type="term" value="F:ATP binding"/>
    <property type="evidence" value="ECO:0007669"/>
    <property type="project" value="UniProtKB-KW"/>
</dbReference>
<sequence>MAMIGTAAAATAAATLAGTAYLNARLSVEHDLLFFSIFASAALGLVKAVRSSKVNVFYLLEARAQDKKSANRPFVKFEGRTWTYAAFYDRVLRYGHHLRTCHGVRPRDVVALDMTNSDSFVLLWFALWSIGATPAFINYNLAGKPLAHCLRTSTARLALVDPAIAEETITDEIRAEFPGMQFVVVTDALEAEMAATEAVRHPDSDRTVDRYVGLAILIYTSGTTGLPKPAIMSWGKIFVAATMAVKGMQLREDDIFYLSMPLYHSSASCIGFCGALFAGATASIGRKFSTKTFWSEIRAHDATAFMYVGETCRYLTVAPSETDPVTGLSLDRAHRVRVVMGNGLRPDVWDRFKDRFGIDTIFEFYAATEGAMGAWNRSRNSLSKGAIGRYGLLSRLFVEHRSALVVLDPATDEPWRDPVTQLCRRARTGETGEMLARLPPEDIESRFQGYFGNSAATQSKILRDVFAKGDAWFRSGDVMRWEGTGDGRLFFSDRLGDTFRWKSENVSTAEVAGALGTHPAVLEANVYGVLLPNHDGRAGCAAVAFDGGDKLIGEQVLASVARHALAELPRYAVPLFLRVVRDVGVQTTGTNKQQKHVLREQGVDPDRVEGDPLFWLKDGCYVPFGPKEWRDLQSGLVKL</sequence>
<keyword evidence="8" id="KW-0551">Lipid droplet</keyword>
<evidence type="ECO:0000259" key="22">
    <source>
        <dbReference type="Pfam" id="PF13193"/>
    </source>
</evidence>
<keyword evidence="24" id="KW-1185">Reference proteome</keyword>
<dbReference type="GO" id="GO:0009898">
    <property type="term" value="C:cytoplasmic side of plasma membrane"/>
    <property type="evidence" value="ECO:0007669"/>
    <property type="project" value="TreeGrafter"/>
</dbReference>
<dbReference type="InterPro" id="IPR025110">
    <property type="entry name" value="AMP-bd_C"/>
</dbReference>
<dbReference type="GO" id="GO:0044539">
    <property type="term" value="P:long-chain fatty acid import into cell"/>
    <property type="evidence" value="ECO:0007669"/>
    <property type="project" value="TreeGrafter"/>
</dbReference>
<dbReference type="PANTHER" id="PTHR43107:SF15">
    <property type="entry name" value="FATTY ACID TRANSPORT PROTEIN 3, ISOFORM A"/>
    <property type="match status" value="1"/>
</dbReference>
<dbReference type="Gene3D" id="3.30.300.30">
    <property type="match status" value="1"/>
</dbReference>
<dbReference type="FunFam" id="3.40.50.12780:FF:000019">
    <property type="entry name" value="Long-chain fatty acid transporter"/>
    <property type="match status" value="1"/>
</dbReference>
<evidence type="ECO:0000256" key="8">
    <source>
        <dbReference type="ARBA" id="ARBA00022677"/>
    </source>
</evidence>
<evidence type="ECO:0000256" key="9">
    <source>
        <dbReference type="ARBA" id="ARBA00022692"/>
    </source>
</evidence>
<organism evidence="23 24">
    <name type="scientific">Echria macrotheca</name>
    <dbReference type="NCBI Taxonomy" id="438768"/>
    <lineage>
        <taxon>Eukaryota</taxon>
        <taxon>Fungi</taxon>
        <taxon>Dikarya</taxon>
        <taxon>Ascomycota</taxon>
        <taxon>Pezizomycotina</taxon>
        <taxon>Sordariomycetes</taxon>
        <taxon>Sordariomycetidae</taxon>
        <taxon>Sordariales</taxon>
        <taxon>Schizotheciaceae</taxon>
        <taxon>Echria</taxon>
    </lineage>
</organism>
<dbReference type="EMBL" id="MU839831">
    <property type="protein sequence ID" value="KAK1756673.1"/>
    <property type="molecule type" value="Genomic_DNA"/>
</dbReference>
<keyword evidence="13" id="KW-0445">Lipid transport</keyword>
<feature type="domain" description="AMP-binding enzyme C-terminal" evidence="22">
    <location>
        <begin position="510"/>
        <end position="582"/>
    </location>
</feature>
<dbReference type="GO" id="GO:0005778">
    <property type="term" value="C:peroxisomal membrane"/>
    <property type="evidence" value="ECO:0007669"/>
    <property type="project" value="UniProtKB-SubCell"/>
</dbReference>
<keyword evidence="11" id="KW-0067">ATP-binding</keyword>
<evidence type="ECO:0000256" key="19">
    <source>
        <dbReference type="ARBA" id="ARBA00078285"/>
    </source>
</evidence>
<comment type="function">
    <text evidence="17">Acyl-CoA synthetase required for both the import of long chain fatty acids (LCFAs) (C14-C18) and the activation very long chain fatty acids (VLCFAs) (C20-C26) by esterification of the fatty acids into metabolically active CoA-thioesters for subsequent degradation or incorporation into phospholipids. The transport and fatty acyl-CoA synthetase activities are genetically separable and are thus independent activities. Esterifies VLCFAs in the peroxisome matrix. The VLCFAs are actively transported into peroxisomes by a PXA1-PXA2 heterodimeric transporter in the peroxisomal membrane.</text>
</comment>
<evidence type="ECO:0000256" key="2">
    <source>
        <dbReference type="ARBA" id="ARBA00004585"/>
    </source>
</evidence>
<dbReference type="AlphaFoldDB" id="A0AAJ0FAU5"/>
<keyword evidence="6" id="KW-1003">Cell membrane</keyword>
<evidence type="ECO:0000259" key="21">
    <source>
        <dbReference type="Pfam" id="PF00501"/>
    </source>
</evidence>
<keyword evidence="7" id="KW-0436">Ligase</keyword>
<comment type="subcellular location">
    <subcellularLocation>
        <location evidence="3">Cell membrane</location>
        <topology evidence="3">Multi-pass membrane protein</topology>
    </subcellularLocation>
    <subcellularLocation>
        <location evidence="1">Lipid droplet</location>
    </subcellularLocation>
    <subcellularLocation>
        <location evidence="2">Peroxisome membrane</location>
        <topology evidence="2">Multi-pass membrane protein</topology>
    </subcellularLocation>
</comment>
<evidence type="ECO:0000313" key="24">
    <source>
        <dbReference type="Proteomes" id="UP001239445"/>
    </source>
</evidence>
<dbReference type="InterPro" id="IPR000873">
    <property type="entry name" value="AMP-dep_synth/lig_dom"/>
</dbReference>
<feature type="transmembrane region" description="Helical" evidence="20">
    <location>
        <begin position="32"/>
        <end position="49"/>
    </location>
</feature>
<dbReference type="Proteomes" id="UP001239445">
    <property type="component" value="Unassembled WGS sequence"/>
</dbReference>
<comment type="catalytic activity">
    <reaction evidence="16">
        <text>a very long-chain fatty acid + ATP + CoA = a very long-chain fatty acyl-CoA + AMP + diphosphate</text>
        <dbReference type="Rhea" id="RHEA:54536"/>
        <dbReference type="ChEBI" id="CHEBI:30616"/>
        <dbReference type="ChEBI" id="CHEBI:33019"/>
        <dbReference type="ChEBI" id="CHEBI:57287"/>
        <dbReference type="ChEBI" id="CHEBI:58950"/>
        <dbReference type="ChEBI" id="CHEBI:138261"/>
        <dbReference type="ChEBI" id="CHEBI:456215"/>
    </reaction>
</comment>
<feature type="transmembrane region" description="Helical" evidence="20">
    <location>
        <begin position="121"/>
        <end position="141"/>
    </location>
</feature>
<gene>
    <name evidence="23" type="ORF">QBC47DRAFT_412047</name>
</gene>
<evidence type="ECO:0000256" key="12">
    <source>
        <dbReference type="ARBA" id="ARBA00022989"/>
    </source>
</evidence>
<keyword evidence="12 20" id="KW-1133">Transmembrane helix</keyword>
<accession>A0AAJ0FAU5</accession>
<keyword evidence="9 20" id="KW-0812">Transmembrane</keyword>
<dbReference type="InterPro" id="IPR045851">
    <property type="entry name" value="AMP-bd_C_sf"/>
</dbReference>
<dbReference type="GO" id="GO:0005811">
    <property type="term" value="C:lipid droplet"/>
    <property type="evidence" value="ECO:0007669"/>
    <property type="project" value="UniProtKB-SubCell"/>
</dbReference>
<keyword evidence="5" id="KW-0813">Transport</keyword>
<evidence type="ECO:0000256" key="18">
    <source>
        <dbReference type="ARBA" id="ARBA00068795"/>
    </source>
</evidence>
<proteinExistence type="inferred from homology"/>
<evidence type="ECO:0000256" key="11">
    <source>
        <dbReference type="ARBA" id="ARBA00022840"/>
    </source>
</evidence>
<evidence type="ECO:0000256" key="15">
    <source>
        <dbReference type="ARBA" id="ARBA00023140"/>
    </source>
</evidence>
<evidence type="ECO:0000256" key="17">
    <source>
        <dbReference type="ARBA" id="ARBA00060276"/>
    </source>
</evidence>
<evidence type="ECO:0000313" key="23">
    <source>
        <dbReference type="EMBL" id="KAK1756673.1"/>
    </source>
</evidence>
<keyword evidence="14 20" id="KW-0472">Membrane</keyword>
<keyword evidence="10" id="KW-0547">Nucleotide-binding</keyword>
<evidence type="ECO:0000256" key="1">
    <source>
        <dbReference type="ARBA" id="ARBA00004502"/>
    </source>
</evidence>
<reference evidence="23" key="1">
    <citation type="submission" date="2023-06" db="EMBL/GenBank/DDBJ databases">
        <title>Genome-scale phylogeny and comparative genomics of the fungal order Sordariales.</title>
        <authorList>
            <consortium name="Lawrence Berkeley National Laboratory"/>
            <person name="Hensen N."/>
            <person name="Bonometti L."/>
            <person name="Westerberg I."/>
            <person name="Brannstrom I.O."/>
            <person name="Guillou S."/>
            <person name="Cros-Aarteil S."/>
            <person name="Calhoun S."/>
            <person name="Haridas S."/>
            <person name="Kuo A."/>
            <person name="Mondo S."/>
            <person name="Pangilinan J."/>
            <person name="Riley R."/>
            <person name="Labutti K."/>
            <person name="Andreopoulos B."/>
            <person name="Lipzen A."/>
            <person name="Chen C."/>
            <person name="Yanf M."/>
            <person name="Daum C."/>
            <person name="Ng V."/>
            <person name="Clum A."/>
            <person name="Steindorff A."/>
            <person name="Ohm R."/>
            <person name="Martin F."/>
            <person name="Silar P."/>
            <person name="Natvig D."/>
            <person name="Lalanne C."/>
            <person name="Gautier V."/>
            <person name="Ament-Velasquez S.L."/>
            <person name="Kruys A."/>
            <person name="Hutchinson M.I."/>
            <person name="Powell A.J."/>
            <person name="Barry K."/>
            <person name="Miller A.N."/>
            <person name="Grigoriev I.V."/>
            <person name="Debuchy R."/>
            <person name="Gladieux P."/>
            <person name="Thoren M.H."/>
            <person name="Johannesson H."/>
        </authorList>
    </citation>
    <scope>NUCLEOTIDE SEQUENCE</scope>
    <source>
        <strain evidence="23">PSN4</strain>
    </source>
</reference>
<dbReference type="Pfam" id="PF00501">
    <property type="entry name" value="AMP-binding"/>
    <property type="match status" value="1"/>
</dbReference>
<evidence type="ECO:0000256" key="13">
    <source>
        <dbReference type="ARBA" id="ARBA00023055"/>
    </source>
</evidence>
<name>A0AAJ0FAU5_9PEZI</name>
<evidence type="ECO:0000256" key="3">
    <source>
        <dbReference type="ARBA" id="ARBA00004651"/>
    </source>
</evidence>
<evidence type="ECO:0000256" key="10">
    <source>
        <dbReference type="ARBA" id="ARBA00022741"/>
    </source>
</evidence>
<protein>
    <recommendedName>
        <fullName evidence="18">Very long-chain fatty acid transport protein</fullName>
    </recommendedName>
    <alternativeName>
        <fullName evidence="19">Very-long-chain acyl-CoA synthetase</fullName>
    </alternativeName>
</protein>